<dbReference type="Proteomes" id="UP000606974">
    <property type="component" value="Unassembled WGS sequence"/>
</dbReference>
<accession>A0A8H7E049</accession>
<feature type="compositionally biased region" description="Pro residues" evidence="2">
    <location>
        <begin position="279"/>
        <end position="302"/>
    </location>
</feature>
<feature type="compositionally biased region" description="Low complexity" evidence="2">
    <location>
        <begin position="317"/>
        <end position="334"/>
    </location>
</feature>
<comment type="caution">
    <text evidence="4">The sequence shown here is derived from an EMBL/GenBank/DDBJ whole genome shotgun (WGS) entry which is preliminary data.</text>
</comment>
<keyword evidence="5" id="KW-1185">Reference proteome</keyword>
<feature type="region of interest" description="Disordered" evidence="2">
    <location>
        <begin position="168"/>
        <end position="204"/>
    </location>
</feature>
<proteinExistence type="predicted"/>
<dbReference type="Pfam" id="PF09073">
    <property type="entry name" value="BUD22"/>
    <property type="match status" value="1"/>
</dbReference>
<evidence type="ECO:0000256" key="2">
    <source>
        <dbReference type="SAM" id="MobiDB-lite"/>
    </source>
</evidence>
<sequence length="501" mass="55014">MPKRKREEANLDQDHNEDDRALRIRKSRLVAQIDQGNIILHRALKVARGFERQKLGRRQKVAKENPHALLRLREEVIVLKQLNLADTAENYLFKQLVRTRRIREAPAFVALHGEGPESKLKGARAGAEANVVGRLMNSNPVKEVLPGIMSKVYRCLGLDEVPVTTKVKDEIEADSPPGHLGVRRVGSDTDSDRTSSNWEGLSLTGADHDSRVSAAKSSDTCTAEYDDLVVASSASGHSSDGEEDETSRNRMFDVDRRLAADRAPSVSPSSSLSLSCSPSPLPSNPTTLPHPKPPIPAPPPQPRTTFLPSLTLGGYFSGSDTDSMSNSSSNSDVNQFRKRNPQGPTAALPQPRQNRRGQRARQQIAEKKYGRAAKHLQKQQQQVHIMRSRGQESAASRRRDEGWDVRKGATSSEGASYGRRGARGRQEGRRFGLGSKGPTGANGEAITGKDRTGRDRNNVHGKTRVNGSADGPLHPSWEAAKKRKAQNQKVTALFRGKKITF</sequence>
<dbReference type="OrthoDB" id="3364872at2759"/>
<dbReference type="EMBL" id="JAACFV010000136">
    <property type="protein sequence ID" value="KAF7504492.1"/>
    <property type="molecule type" value="Genomic_DNA"/>
</dbReference>
<feature type="compositionally biased region" description="Basic and acidic residues" evidence="2">
    <location>
        <begin position="447"/>
        <end position="458"/>
    </location>
</feature>
<feature type="compositionally biased region" description="Low complexity" evidence="2">
    <location>
        <begin position="264"/>
        <end position="278"/>
    </location>
</feature>
<evidence type="ECO:0000313" key="4">
    <source>
        <dbReference type="EMBL" id="KAF7504492.1"/>
    </source>
</evidence>
<dbReference type="PANTHER" id="PTHR23325">
    <property type="entry name" value="SERUM RESPONSE FACTOR-BINDING"/>
    <property type="match status" value="1"/>
</dbReference>
<keyword evidence="1" id="KW-0175">Coiled coil</keyword>
<name>A0A8H7E049_9EURO</name>
<feature type="region of interest" description="Disordered" evidence="2">
    <location>
        <begin position="260"/>
        <end position="489"/>
    </location>
</feature>
<dbReference type="AlphaFoldDB" id="A0A8H7E049"/>
<dbReference type="GO" id="GO:0005634">
    <property type="term" value="C:nucleus"/>
    <property type="evidence" value="ECO:0007669"/>
    <property type="project" value="TreeGrafter"/>
</dbReference>
<feature type="domain" description="Bud22" evidence="3">
    <location>
        <begin position="39"/>
        <end position="501"/>
    </location>
</feature>
<organism evidence="4 5">
    <name type="scientific">Endocarpon pusillum</name>
    <dbReference type="NCBI Taxonomy" id="364733"/>
    <lineage>
        <taxon>Eukaryota</taxon>
        <taxon>Fungi</taxon>
        <taxon>Dikarya</taxon>
        <taxon>Ascomycota</taxon>
        <taxon>Pezizomycotina</taxon>
        <taxon>Eurotiomycetes</taxon>
        <taxon>Chaetothyriomycetidae</taxon>
        <taxon>Verrucariales</taxon>
        <taxon>Verrucariaceae</taxon>
        <taxon>Endocarpon</taxon>
    </lineage>
</organism>
<evidence type="ECO:0000259" key="3">
    <source>
        <dbReference type="Pfam" id="PF09073"/>
    </source>
</evidence>
<evidence type="ECO:0000256" key="1">
    <source>
        <dbReference type="ARBA" id="ARBA00023054"/>
    </source>
</evidence>
<reference evidence="4" key="1">
    <citation type="submission" date="2020-02" db="EMBL/GenBank/DDBJ databases">
        <authorList>
            <person name="Palmer J.M."/>
        </authorList>
    </citation>
    <scope>NUCLEOTIDE SEQUENCE</scope>
    <source>
        <strain evidence="4">EPUS1.4</strain>
        <tissue evidence="4">Thallus</tissue>
    </source>
</reference>
<gene>
    <name evidence="4" type="ORF">GJ744_002172</name>
</gene>
<dbReference type="GO" id="GO:0030490">
    <property type="term" value="P:maturation of SSU-rRNA"/>
    <property type="evidence" value="ECO:0007669"/>
    <property type="project" value="TreeGrafter"/>
</dbReference>
<dbReference type="PANTHER" id="PTHR23325:SF1">
    <property type="entry name" value="SERUM RESPONSE FACTOR-BINDING PROTEIN 1"/>
    <property type="match status" value="1"/>
</dbReference>
<protein>
    <recommendedName>
        <fullName evidence="3">Bud22 domain-containing protein</fullName>
    </recommendedName>
</protein>
<dbReference type="GO" id="GO:0030686">
    <property type="term" value="C:90S preribosome"/>
    <property type="evidence" value="ECO:0007669"/>
    <property type="project" value="TreeGrafter"/>
</dbReference>
<evidence type="ECO:0000313" key="5">
    <source>
        <dbReference type="Proteomes" id="UP000606974"/>
    </source>
</evidence>
<feature type="compositionally biased region" description="Basic and acidic residues" evidence="2">
    <location>
        <begin position="395"/>
        <end position="407"/>
    </location>
</feature>
<dbReference type="InterPro" id="IPR037393">
    <property type="entry name" value="Bud22/SRFB1"/>
</dbReference>
<dbReference type="InterPro" id="IPR015158">
    <property type="entry name" value="Bud22_dom"/>
</dbReference>